<evidence type="ECO:0000256" key="7">
    <source>
        <dbReference type="ARBA" id="ARBA00036080"/>
    </source>
</evidence>
<comment type="cofactor">
    <cofactor evidence="11">
        <name>Mg(2+)</name>
        <dbReference type="ChEBI" id="CHEBI:18420"/>
    </cofactor>
</comment>
<keyword evidence="3 13" id="KW-0812">Transmembrane</keyword>
<dbReference type="FunFam" id="3.40.50.2000:FF:000043">
    <property type="entry name" value="UDP-N-acetylglucosamine 2-epimerase"/>
    <property type="match status" value="1"/>
</dbReference>
<feature type="transmembrane region" description="Helical" evidence="13">
    <location>
        <begin position="46"/>
        <end position="65"/>
    </location>
</feature>
<evidence type="ECO:0000256" key="2">
    <source>
        <dbReference type="ARBA" id="ARBA00022679"/>
    </source>
</evidence>
<feature type="binding site" evidence="11">
    <location>
        <position position="153"/>
    </location>
    <ligand>
        <name>Mg(2+)</name>
        <dbReference type="ChEBI" id="CHEBI:18420"/>
    </ligand>
</feature>
<feature type="transmembrane region" description="Helical" evidence="13">
    <location>
        <begin position="71"/>
        <end position="89"/>
    </location>
</feature>
<reference evidence="15 16" key="1">
    <citation type="journal article" date="2014" name="Genome Announc.">
        <title>Draft Genome Sequence of Lysobacter capsici AZ78, a Bacterium Antagonistic to Plant-Pathogenic Oomycetes.</title>
        <authorList>
            <person name="Puopolo G."/>
            <person name="Sonego P."/>
            <person name="Engelen K."/>
            <person name="Pertot I."/>
        </authorList>
    </citation>
    <scope>NUCLEOTIDE SEQUENCE [LARGE SCALE GENOMIC DNA]</scope>
    <source>
        <strain evidence="15 16">AZ78</strain>
    </source>
</reference>
<evidence type="ECO:0000256" key="12">
    <source>
        <dbReference type="RuleBase" id="RU003513"/>
    </source>
</evidence>
<dbReference type="GO" id="GO:0016020">
    <property type="term" value="C:membrane"/>
    <property type="evidence" value="ECO:0007669"/>
    <property type="project" value="UniProtKB-SubCell"/>
</dbReference>
<evidence type="ECO:0000256" key="13">
    <source>
        <dbReference type="SAM" id="Phobius"/>
    </source>
</evidence>
<evidence type="ECO:0000256" key="8">
    <source>
        <dbReference type="ARBA" id="ARBA00038209"/>
    </source>
</evidence>
<evidence type="ECO:0000256" key="9">
    <source>
        <dbReference type="ARBA" id="ARBA00038858"/>
    </source>
</evidence>
<dbReference type="CDD" id="cd06853">
    <property type="entry name" value="GT_WecA_like"/>
    <property type="match status" value="1"/>
</dbReference>
<feature type="transmembrane region" description="Helical" evidence="13">
    <location>
        <begin position="125"/>
        <end position="149"/>
    </location>
</feature>
<feature type="transmembrane region" description="Helical" evidence="13">
    <location>
        <begin position="318"/>
        <end position="337"/>
    </location>
</feature>
<dbReference type="GO" id="GO:0008761">
    <property type="term" value="F:UDP-N-acetylglucosamine 2-epimerase activity"/>
    <property type="evidence" value="ECO:0007669"/>
    <property type="project" value="UniProtKB-EC"/>
</dbReference>
<dbReference type="AlphaFoldDB" id="A0A125MMB8"/>
<dbReference type="Proteomes" id="UP000023435">
    <property type="component" value="Unassembled WGS sequence"/>
</dbReference>
<evidence type="ECO:0000256" key="3">
    <source>
        <dbReference type="ARBA" id="ARBA00022692"/>
    </source>
</evidence>
<dbReference type="CDD" id="cd03786">
    <property type="entry name" value="GTB_UDP-GlcNAc_2-Epimerase"/>
    <property type="match status" value="1"/>
</dbReference>
<evidence type="ECO:0000256" key="1">
    <source>
        <dbReference type="ARBA" id="ARBA00004141"/>
    </source>
</evidence>
<comment type="catalytic activity">
    <reaction evidence="7">
        <text>UDP-N-acetyl-alpha-D-glucosamine = UDP-N-acetyl-alpha-D-mannosamine</text>
        <dbReference type="Rhea" id="RHEA:17213"/>
        <dbReference type="ChEBI" id="CHEBI:57705"/>
        <dbReference type="ChEBI" id="CHEBI:68623"/>
        <dbReference type="EC" id="5.1.3.14"/>
    </reaction>
</comment>
<dbReference type="RefSeq" id="WP_082723397.1">
    <property type="nucleotide sequence ID" value="NZ_JAJA02000001.1"/>
</dbReference>
<feature type="transmembrane region" description="Helical" evidence="13">
    <location>
        <begin position="214"/>
        <end position="234"/>
    </location>
</feature>
<feature type="transmembrane region" description="Helical" evidence="13">
    <location>
        <begin position="6"/>
        <end position="25"/>
    </location>
</feature>
<dbReference type="PANTHER" id="PTHR43174">
    <property type="entry name" value="UDP-N-ACETYLGLUCOSAMINE 2-EPIMERASE"/>
    <property type="match status" value="1"/>
</dbReference>
<comment type="similarity">
    <text evidence="8 12">Belongs to the UDP-N-acetylglucosamine 2-epimerase family.</text>
</comment>
<organism evidence="15 16">
    <name type="scientific">Lysobacter capsici AZ78</name>
    <dbReference type="NCBI Taxonomy" id="1444315"/>
    <lineage>
        <taxon>Bacteria</taxon>
        <taxon>Pseudomonadati</taxon>
        <taxon>Pseudomonadota</taxon>
        <taxon>Gammaproteobacteria</taxon>
        <taxon>Lysobacterales</taxon>
        <taxon>Lysobacteraceae</taxon>
        <taxon>Lysobacter</taxon>
    </lineage>
</organism>
<name>A0A125MMB8_9GAMM</name>
<dbReference type="InterPro" id="IPR000715">
    <property type="entry name" value="Glycosyl_transferase_4"/>
</dbReference>
<dbReference type="Pfam" id="PF02350">
    <property type="entry name" value="Epimerase_2"/>
    <property type="match status" value="1"/>
</dbReference>
<evidence type="ECO:0000256" key="5">
    <source>
        <dbReference type="ARBA" id="ARBA00023136"/>
    </source>
</evidence>
<keyword evidence="4 13" id="KW-1133">Transmembrane helix</keyword>
<dbReference type="InterPro" id="IPR029767">
    <property type="entry name" value="WecB-like"/>
</dbReference>
<feature type="transmembrane region" description="Helical" evidence="13">
    <location>
        <begin position="161"/>
        <end position="179"/>
    </location>
</feature>
<comment type="caution">
    <text evidence="15">The sequence shown here is derived from an EMBL/GenBank/DDBJ whole genome shotgun (WGS) entry which is preliminary data.</text>
</comment>
<feature type="transmembrane region" description="Helical" evidence="13">
    <location>
        <begin position="293"/>
        <end position="312"/>
    </location>
</feature>
<keyword evidence="2" id="KW-0808">Transferase</keyword>
<keyword evidence="11" id="KW-0479">Metal-binding</keyword>
<dbReference type="InterPro" id="IPR003331">
    <property type="entry name" value="UDP_GlcNAc_Epimerase_2_dom"/>
</dbReference>
<evidence type="ECO:0000313" key="16">
    <source>
        <dbReference type="Proteomes" id="UP000023435"/>
    </source>
</evidence>
<protein>
    <recommendedName>
        <fullName evidence="10">UDP-N-acetylglucosamine 2-epimerase</fullName>
        <ecNumber evidence="9">5.1.3.14</ecNumber>
    </recommendedName>
</protein>
<feature type="binding site" evidence="11">
    <location>
        <position position="217"/>
    </location>
    <ligand>
        <name>Mg(2+)</name>
        <dbReference type="ChEBI" id="CHEBI:18420"/>
    </ligand>
</feature>
<feature type="transmembrane region" description="Helical" evidence="13">
    <location>
        <begin position="185"/>
        <end position="202"/>
    </location>
</feature>
<dbReference type="EC" id="5.1.3.14" evidence="9"/>
<feature type="domain" description="UDP-N-acetylglucosamine 2-epimerase" evidence="14">
    <location>
        <begin position="427"/>
        <end position="773"/>
    </location>
</feature>
<proteinExistence type="inferred from homology"/>
<sequence>MLKEQFVIACALTLLVTCIAMYAMYPAANALGLIDRPNARKKHKGHVPVIGGLCFFAGLLAGAVYLGLHDRFALCLLGSAALIVVIGAVDDARDLSVRTRLLVQTGAAALMMSGSGLYLDHLGDLFGTGAIRLGWLGIPVTLIAVVGMINAFNMLDGIDGLAGSLALVCIGAIFLFGGGSAGASGALPVLLLLFTALTPYLFVNLGGVPGRKLFMGDAGSMLIGYVLAWSLIWLSQRGSPRIDAAEAAWCVALPVFETLTVMYRRVRKGLSPFKPDRQHLHYMLIDQGRSPNNALLTMIGIACSLIALGYALRQQPVGIGLLLFAAALCVYAITLSYGGKLKRALLEPAADNDGELAFSPQNPVKLPDADAPVPLAYARNGLAGELAAAPAPMPAGAMPQAARTIKTLCVFGTRPEAIKMGPLALMLAQDPRFDARVCVTGQHRQMLDQVLQLFEIQPHFDLDIMKPGQDLTDITTAILTGMKKVLSELKPDVVLVHGDTSTTMATTLAAYYQQIPVAHVEAGLRTGNLYSPWPEEANRKLTGALASMHFAPTELSGRNLLDEGIPTGRIQITGNTVIDALREVLLRIENTPALRSELESQFAFLDPKRRVVLVTGHRRESFGGGFERICHALRDTALRHPDVDIVYPVHLNPQVREPVNRLLRDIPTIHLIEPLDYLPFVYLMNAAYIILTDSGGIQEEAPSLGKPVLVMRDTTERPEAVSAGTVKLVGTDRKLIADGITALLEDRAAYEAMSFAHNPYGDGKACQRIVEALALFKHGESRLAA</sequence>
<keyword evidence="5 13" id="KW-0472">Membrane</keyword>
<accession>A0A125MMB8</accession>
<keyword evidence="11" id="KW-0460">Magnesium</keyword>
<dbReference type="EMBL" id="JAJA02000001">
    <property type="protein sequence ID" value="KWS02931.1"/>
    <property type="molecule type" value="Genomic_DNA"/>
</dbReference>
<dbReference type="OrthoDB" id="9803238at2"/>
<dbReference type="NCBIfam" id="TIGR00236">
    <property type="entry name" value="wecB"/>
    <property type="match status" value="1"/>
</dbReference>
<evidence type="ECO:0000256" key="6">
    <source>
        <dbReference type="ARBA" id="ARBA00023235"/>
    </source>
</evidence>
<keyword evidence="16" id="KW-1185">Reference proteome</keyword>
<keyword evidence="6 12" id="KW-0413">Isomerase</keyword>
<dbReference type="Pfam" id="PF00953">
    <property type="entry name" value="Glycos_transf_4"/>
    <property type="match status" value="1"/>
</dbReference>
<dbReference type="SUPFAM" id="SSF53756">
    <property type="entry name" value="UDP-Glycosyltransferase/glycogen phosphorylase"/>
    <property type="match status" value="1"/>
</dbReference>
<dbReference type="Gene3D" id="3.40.50.2000">
    <property type="entry name" value="Glycogen Phosphorylase B"/>
    <property type="match status" value="2"/>
</dbReference>
<evidence type="ECO:0000313" key="15">
    <source>
        <dbReference type="EMBL" id="KWS02931.1"/>
    </source>
</evidence>
<gene>
    <name evidence="15" type="ORF">AZ78_0477</name>
</gene>
<dbReference type="GO" id="GO:0016780">
    <property type="term" value="F:phosphotransferase activity, for other substituted phosphate groups"/>
    <property type="evidence" value="ECO:0007669"/>
    <property type="project" value="InterPro"/>
</dbReference>
<evidence type="ECO:0000256" key="10">
    <source>
        <dbReference type="ARBA" id="ARBA00074883"/>
    </source>
</evidence>
<comment type="subcellular location">
    <subcellularLocation>
        <location evidence="1">Membrane</location>
        <topology evidence="1">Multi-pass membrane protein</topology>
    </subcellularLocation>
</comment>
<evidence type="ECO:0000256" key="11">
    <source>
        <dbReference type="PIRSR" id="PIRSR600715-1"/>
    </source>
</evidence>
<dbReference type="GO" id="GO:0046872">
    <property type="term" value="F:metal ion binding"/>
    <property type="evidence" value="ECO:0007669"/>
    <property type="project" value="UniProtKB-KW"/>
</dbReference>
<evidence type="ECO:0000259" key="14">
    <source>
        <dbReference type="Pfam" id="PF02350"/>
    </source>
</evidence>
<evidence type="ECO:0000256" key="4">
    <source>
        <dbReference type="ARBA" id="ARBA00022989"/>
    </source>
</evidence>
<dbReference type="PANTHER" id="PTHR43174:SF2">
    <property type="entry name" value="UDP-N-ACETYLGLUCOSAMINE 2-EPIMERASE"/>
    <property type="match status" value="1"/>
</dbReference>